<name>A0A8S5RWP7_9CAUD</name>
<dbReference type="EMBL" id="BK032497">
    <property type="protein sequence ID" value="DAF42983.1"/>
    <property type="molecule type" value="Genomic_DNA"/>
</dbReference>
<organism evidence="1">
    <name type="scientific">Siphoviridae sp. ctHip2</name>
    <dbReference type="NCBI Taxonomy" id="2827830"/>
    <lineage>
        <taxon>Viruses</taxon>
        <taxon>Duplodnaviria</taxon>
        <taxon>Heunggongvirae</taxon>
        <taxon>Uroviricota</taxon>
        <taxon>Caudoviricetes</taxon>
    </lineage>
</organism>
<evidence type="ECO:0000313" key="1">
    <source>
        <dbReference type="EMBL" id="DAF42983.1"/>
    </source>
</evidence>
<protein>
    <submittedName>
        <fullName evidence="1">Uncharacterized protein</fullName>
    </submittedName>
</protein>
<sequence>MLKQQLRQFTVIYDSFYCLYIKQLRLLSKYKKVI</sequence>
<accession>A0A8S5RWP7</accession>
<proteinExistence type="predicted"/>
<reference evidence="1" key="1">
    <citation type="journal article" date="2021" name="Proc. Natl. Acad. Sci. U.S.A.">
        <title>A Catalog of Tens of Thousands of Viruses from Human Metagenomes Reveals Hidden Associations with Chronic Diseases.</title>
        <authorList>
            <person name="Tisza M.J."/>
            <person name="Buck C.B."/>
        </authorList>
    </citation>
    <scope>NUCLEOTIDE SEQUENCE</scope>
    <source>
        <strain evidence="1">CtHip2</strain>
    </source>
</reference>